<evidence type="ECO:0000259" key="2">
    <source>
        <dbReference type="PROSITE" id="PS50030"/>
    </source>
</evidence>
<dbReference type="OrthoDB" id="5376710at2759"/>
<organism evidence="3 4">
    <name type="scientific">Tothia fuscella</name>
    <dbReference type="NCBI Taxonomy" id="1048955"/>
    <lineage>
        <taxon>Eukaryota</taxon>
        <taxon>Fungi</taxon>
        <taxon>Dikarya</taxon>
        <taxon>Ascomycota</taxon>
        <taxon>Pezizomycotina</taxon>
        <taxon>Dothideomycetes</taxon>
        <taxon>Pleosporomycetidae</taxon>
        <taxon>Venturiales</taxon>
        <taxon>Cylindrosympodiaceae</taxon>
        <taxon>Tothia</taxon>
    </lineage>
</organism>
<dbReference type="InterPro" id="IPR015940">
    <property type="entry name" value="UBA"/>
</dbReference>
<feature type="region of interest" description="Disordered" evidence="1">
    <location>
        <begin position="58"/>
        <end position="77"/>
    </location>
</feature>
<gene>
    <name evidence="3" type="ORF">EJ08DRAFT_683664</name>
</gene>
<accession>A0A9P4NFB4</accession>
<name>A0A9P4NFB4_9PEZI</name>
<dbReference type="Proteomes" id="UP000800235">
    <property type="component" value="Unassembled WGS sequence"/>
</dbReference>
<protein>
    <recommendedName>
        <fullName evidence="2">UBA domain-containing protein</fullName>
    </recommendedName>
</protein>
<feature type="region of interest" description="Disordered" evidence="1">
    <location>
        <begin position="456"/>
        <end position="525"/>
    </location>
</feature>
<feature type="region of interest" description="Disordered" evidence="1">
    <location>
        <begin position="1"/>
        <end position="22"/>
    </location>
</feature>
<feature type="compositionally biased region" description="Polar residues" evidence="1">
    <location>
        <begin position="336"/>
        <end position="346"/>
    </location>
</feature>
<keyword evidence="4" id="KW-1185">Reference proteome</keyword>
<dbReference type="SUPFAM" id="SSF46934">
    <property type="entry name" value="UBA-like"/>
    <property type="match status" value="1"/>
</dbReference>
<feature type="compositionally biased region" description="Polar residues" evidence="1">
    <location>
        <begin position="194"/>
        <end position="207"/>
    </location>
</feature>
<dbReference type="Gene3D" id="1.10.8.10">
    <property type="entry name" value="DNA helicase RuvA subunit, C-terminal domain"/>
    <property type="match status" value="1"/>
</dbReference>
<feature type="domain" description="UBA" evidence="2">
    <location>
        <begin position="1021"/>
        <end position="1065"/>
    </location>
</feature>
<reference evidence="3" key="1">
    <citation type="journal article" date="2020" name="Stud. Mycol.">
        <title>101 Dothideomycetes genomes: a test case for predicting lifestyles and emergence of pathogens.</title>
        <authorList>
            <person name="Haridas S."/>
            <person name="Albert R."/>
            <person name="Binder M."/>
            <person name="Bloem J."/>
            <person name="Labutti K."/>
            <person name="Salamov A."/>
            <person name="Andreopoulos B."/>
            <person name="Baker S."/>
            <person name="Barry K."/>
            <person name="Bills G."/>
            <person name="Bluhm B."/>
            <person name="Cannon C."/>
            <person name="Castanera R."/>
            <person name="Culley D."/>
            <person name="Daum C."/>
            <person name="Ezra D."/>
            <person name="Gonzalez J."/>
            <person name="Henrissat B."/>
            <person name="Kuo A."/>
            <person name="Liang C."/>
            <person name="Lipzen A."/>
            <person name="Lutzoni F."/>
            <person name="Magnuson J."/>
            <person name="Mondo S."/>
            <person name="Nolan M."/>
            <person name="Ohm R."/>
            <person name="Pangilinan J."/>
            <person name="Park H.-J."/>
            <person name="Ramirez L."/>
            <person name="Alfaro M."/>
            <person name="Sun H."/>
            <person name="Tritt A."/>
            <person name="Yoshinaga Y."/>
            <person name="Zwiers L.-H."/>
            <person name="Turgeon B."/>
            <person name="Goodwin S."/>
            <person name="Spatafora J."/>
            <person name="Crous P."/>
            <person name="Grigoriev I."/>
        </authorList>
    </citation>
    <scope>NUCLEOTIDE SEQUENCE</scope>
    <source>
        <strain evidence="3">CBS 130266</strain>
    </source>
</reference>
<feature type="region of interest" description="Disordered" evidence="1">
    <location>
        <begin position="174"/>
        <end position="215"/>
    </location>
</feature>
<feature type="compositionally biased region" description="Low complexity" evidence="1">
    <location>
        <begin position="493"/>
        <end position="520"/>
    </location>
</feature>
<feature type="compositionally biased region" description="Basic residues" evidence="1">
    <location>
        <begin position="409"/>
        <end position="421"/>
    </location>
</feature>
<feature type="compositionally biased region" description="Basic and acidic residues" evidence="1">
    <location>
        <begin position="177"/>
        <end position="193"/>
    </location>
</feature>
<feature type="compositionally biased region" description="Polar residues" evidence="1">
    <location>
        <begin position="127"/>
        <end position="148"/>
    </location>
</feature>
<feature type="region of interest" description="Disordered" evidence="1">
    <location>
        <begin position="127"/>
        <end position="157"/>
    </location>
</feature>
<evidence type="ECO:0000256" key="1">
    <source>
        <dbReference type="SAM" id="MobiDB-lite"/>
    </source>
</evidence>
<dbReference type="InterPro" id="IPR009060">
    <property type="entry name" value="UBA-like_sf"/>
</dbReference>
<evidence type="ECO:0000313" key="3">
    <source>
        <dbReference type="EMBL" id="KAF2418989.1"/>
    </source>
</evidence>
<sequence length="1070" mass="118760">MAYENMSNISPTTAFQPTSNSVNRRSLSIFSRRGAETPTPATQALALTSLTMGLNSYASSSATAGPQKSKRWTRAKSYSEPKIPEGCILRAVPKDAPTVALTPLEREMATSPNDEILRNIGFFPESAPTSPILQNPSSPLADVTNTTHSPKRYYSKRERKSINNDIIGIWRNGKAQWESKKESNDQSDNDGRPKTSSGIPDTPNLTHQKSKELRPQIQVVIPSNPSRRPFSFVPFFSNSAVDRSSKDITVTHTISQEISPPSVTSGLSDNLYQISAISPDIVPHMPKPRRFTPISTTIDQHAAFADELLAEIPPHNRAISNTSSSSDSDGDENASPCASNRSSMTSIEVHEDVIEPAKPEFKRKEKLKLSARKPVPSLSPRSEVPPPVQEPRLSDLVGLVRTSSTARPNAHRLSSRTGRKLARIDSKEELRTSGPTSPTLSEAERSLELQLFRLSPTEQPQMIPTSPVPEITLSPADLPPPPPRRSSKRKVRVASSPAIPSAPTSSSASRAAAIEATQQARKLRQQQIENDQELAHHKLRRTDSVRSILSLVNEDEEFDKVDAQAAANVVYHILSNLSTLDDLFHTAVTNRAFYRVFKNSEVQVMRQVLRNMSPAAWEYRETHLLNSEEIELDSAGPAPEYSPASYFQGYNNDAYVIDSLKEIMSERCQTLLRGEMVDDMNNHDAKHTSRADAALWRIWTFCRIFGCKKGREDDLIAQMDWLRGGLLAHQESCTSTISTSDSFYISGVLLSAPEHFARGNGGGLTAEELYDMLEMWNCLNSITADLVGNTELARRYGVYENTDVRGGDIDGEEAMLEEWHAYLHTLGLPAVLALANHVSIDPATAFSTAHQNNWTNWSAPAMGGSRSYFLREAVARLYEEKICETFSPQQVQMQEMRSIRRKRGASFANEMRNHRKLNGNSVKSFRSERPMSGWEGVMTRLDTSPQQEVFENNSTPTVITGHPALADHSAPSGLPAFAAHPAFAHSTEVVWNPCPPPYEDNRASWQHPLQRALQDQDPGTNSAEKAIFRIVEMGFTCDEAKGALKITDMGDGLKIDRAIEYLLRQQERNF</sequence>
<proteinExistence type="predicted"/>
<dbReference type="AlphaFoldDB" id="A0A9P4NFB4"/>
<comment type="caution">
    <text evidence="3">The sequence shown here is derived from an EMBL/GenBank/DDBJ whole genome shotgun (WGS) entry which is preliminary data.</text>
</comment>
<feature type="compositionally biased region" description="Basic and acidic residues" evidence="1">
    <location>
        <begin position="422"/>
        <end position="431"/>
    </location>
</feature>
<feature type="region of interest" description="Disordered" evidence="1">
    <location>
        <begin position="317"/>
        <end position="444"/>
    </location>
</feature>
<dbReference type="EMBL" id="MU007121">
    <property type="protein sequence ID" value="KAF2418989.1"/>
    <property type="molecule type" value="Genomic_DNA"/>
</dbReference>
<evidence type="ECO:0000313" key="4">
    <source>
        <dbReference type="Proteomes" id="UP000800235"/>
    </source>
</evidence>
<feature type="compositionally biased region" description="Basic and acidic residues" evidence="1">
    <location>
        <begin position="348"/>
        <end position="363"/>
    </location>
</feature>
<dbReference type="PROSITE" id="PS50030">
    <property type="entry name" value="UBA"/>
    <property type="match status" value="1"/>
</dbReference>